<name>A0A4Y7LHA8_PAPSO</name>
<evidence type="ECO:0000256" key="6">
    <source>
        <dbReference type="SAM" id="MobiDB-lite"/>
    </source>
</evidence>
<dbReference type="Gramene" id="RZC84874">
    <property type="protein sequence ID" value="RZC84874"/>
    <property type="gene ID" value="C5167_047663"/>
</dbReference>
<dbReference type="Gene3D" id="2.20.25.80">
    <property type="entry name" value="WRKY domain"/>
    <property type="match status" value="1"/>
</dbReference>
<dbReference type="InterPro" id="IPR044810">
    <property type="entry name" value="WRKY_plant"/>
</dbReference>
<sequence length="317" mass="36627">MLLERLISVQMLWLRDLLGFHLGVASLKELVGFCLGGEKCIMADPFGRARMVQVENRPMTIKKLSASCSFLKFYHSWKIPFPCQVGLSRKLEIYLKFRGSTSSVIPTDSHCSINECPRSDYTSDLVGIPSKKRKTVLRWTEQVPEHTGMDGPVDDEYSWRKYGMNYVFGARYPRSYYRCKLQRCLALKQVQRSEEDPSTFVVTYRRRHTCIQFSNRHDQLDEKRQRRSLDTVINFQTGCHVKTEESGEEKVVLKSPSLSFPSAPLPTPTLSIERDKNSSSMTTDNHSLHLTNEYKILHEFTEDVQHFAAAKYPLELQ</sequence>
<evidence type="ECO:0000259" key="7">
    <source>
        <dbReference type="PROSITE" id="PS50811"/>
    </source>
</evidence>
<dbReference type="GO" id="GO:0005634">
    <property type="term" value="C:nucleus"/>
    <property type="evidence" value="ECO:0007669"/>
    <property type="project" value="UniProtKB-SubCell"/>
</dbReference>
<keyword evidence="3" id="KW-0238">DNA-binding</keyword>
<dbReference type="InterPro" id="IPR036576">
    <property type="entry name" value="WRKY_dom_sf"/>
</dbReference>
<dbReference type="SMART" id="SM00774">
    <property type="entry name" value="WRKY"/>
    <property type="match status" value="1"/>
</dbReference>
<evidence type="ECO:0000313" key="9">
    <source>
        <dbReference type="Proteomes" id="UP000316621"/>
    </source>
</evidence>
<evidence type="ECO:0000256" key="2">
    <source>
        <dbReference type="ARBA" id="ARBA00023015"/>
    </source>
</evidence>
<evidence type="ECO:0000256" key="1">
    <source>
        <dbReference type="ARBA" id="ARBA00004123"/>
    </source>
</evidence>
<keyword evidence="4" id="KW-0804">Transcription</keyword>
<feature type="domain" description="WRKY" evidence="7">
    <location>
        <begin position="154"/>
        <end position="208"/>
    </location>
</feature>
<gene>
    <name evidence="8" type="ORF">C5167_047663</name>
</gene>
<feature type="region of interest" description="Disordered" evidence="6">
    <location>
        <begin position="264"/>
        <end position="285"/>
    </location>
</feature>
<keyword evidence="5" id="KW-0539">Nucleus</keyword>
<protein>
    <recommendedName>
        <fullName evidence="7">WRKY domain-containing protein</fullName>
    </recommendedName>
</protein>
<evidence type="ECO:0000313" key="8">
    <source>
        <dbReference type="EMBL" id="RZC84874.1"/>
    </source>
</evidence>
<dbReference type="GO" id="GO:0003700">
    <property type="term" value="F:DNA-binding transcription factor activity"/>
    <property type="evidence" value="ECO:0007669"/>
    <property type="project" value="InterPro"/>
</dbReference>
<dbReference type="Proteomes" id="UP000316621">
    <property type="component" value="Chromosome 11"/>
</dbReference>
<dbReference type="EMBL" id="CM010725">
    <property type="protein sequence ID" value="RZC84874.1"/>
    <property type="molecule type" value="Genomic_DNA"/>
</dbReference>
<proteinExistence type="predicted"/>
<dbReference type="SUPFAM" id="SSF118290">
    <property type="entry name" value="WRKY DNA-binding domain"/>
    <property type="match status" value="1"/>
</dbReference>
<dbReference type="InterPro" id="IPR003657">
    <property type="entry name" value="WRKY_dom"/>
</dbReference>
<comment type="subcellular location">
    <subcellularLocation>
        <location evidence="1">Nucleus</location>
    </subcellularLocation>
</comment>
<reference evidence="8 9" key="1">
    <citation type="journal article" date="2018" name="Science">
        <title>The opium poppy genome and morphinan production.</title>
        <authorList>
            <person name="Guo L."/>
            <person name="Winzer T."/>
            <person name="Yang X."/>
            <person name="Li Y."/>
            <person name="Ning Z."/>
            <person name="He Z."/>
            <person name="Teodor R."/>
            <person name="Lu Y."/>
            <person name="Bowser T.A."/>
            <person name="Graham I.A."/>
            <person name="Ye K."/>
        </authorList>
    </citation>
    <scope>NUCLEOTIDE SEQUENCE [LARGE SCALE GENOMIC DNA]</scope>
    <source>
        <strain evidence="9">cv. HN1</strain>
        <tissue evidence="8">Leaves</tissue>
    </source>
</reference>
<dbReference type="AlphaFoldDB" id="A0A4Y7LHA8"/>
<dbReference type="PANTHER" id="PTHR32096">
    <property type="entry name" value="WRKY TRANSCRIPTION FACTOR 30-RELATED-RELATED"/>
    <property type="match status" value="1"/>
</dbReference>
<dbReference type="STRING" id="3469.A0A4Y7LHA8"/>
<dbReference type="Pfam" id="PF03106">
    <property type="entry name" value="WRKY"/>
    <property type="match status" value="1"/>
</dbReference>
<evidence type="ECO:0000256" key="4">
    <source>
        <dbReference type="ARBA" id="ARBA00023163"/>
    </source>
</evidence>
<accession>A0A4Y7LHA8</accession>
<keyword evidence="9" id="KW-1185">Reference proteome</keyword>
<dbReference type="GO" id="GO:0000976">
    <property type="term" value="F:transcription cis-regulatory region binding"/>
    <property type="evidence" value="ECO:0007669"/>
    <property type="project" value="TreeGrafter"/>
</dbReference>
<keyword evidence="2" id="KW-0805">Transcription regulation</keyword>
<dbReference type="PROSITE" id="PS50811">
    <property type="entry name" value="WRKY"/>
    <property type="match status" value="1"/>
</dbReference>
<organism evidence="8 9">
    <name type="scientific">Papaver somniferum</name>
    <name type="common">Opium poppy</name>
    <dbReference type="NCBI Taxonomy" id="3469"/>
    <lineage>
        <taxon>Eukaryota</taxon>
        <taxon>Viridiplantae</taxon>
        <taxon>Streptophyta</taxon>
        <taxon>Embryophyta</taxon>
        <taxon>Tracheophyta</taxon>
        <taxon>Spermatophyta</taxon>
        <taxon>Magnoliopsida</taxon>
        <taxon>Ranunculales</taxon>
        <taxon>Papaveraceae</taxon>
        <taxon>Papaveroideae</taxon>
        <taxon>Papaver</taxon>
    </lineage>
</organism>
<dbReference type="PANTHER" id="PTHR32096:SF146">
    <property type="entry name" value="WRKY TRANSCRIPTION FACTOR 19-RELATED"/>
    <property type="match status" value="1"/>
</dbReference>
<evidence type="ECO:0000256" key="3">
    <source>
        <dbReference type="ARBA" id="ARBA00023125"/>
    </source>
</evidence>
<evidence type="ECO:0000256" key="5">
    <source>
        <dbReference type="ARBA" id="ARBA00023242"/>
    </source>
</evidence>